<dbReference type="PANTHER" id="PTHR45586:SF1">
    <property type="entry name" value="LIPOPOLYSACCHARIDE ASSEMBLY PROTEIN B"/>
    <property type="match status" value="1"/>
</dbReference>
<dbReference type="InterPro" id="IPR051012">
    <property type="entry name" value="CellSynth/LPSAsmb/PSIAsmb"/>
</dbReference>
<dbReference type="EMBL" id="BOSM01000012">
    <property type="protein sequence ID" value="GIP60895.1"/>
    <property type="molecule type" value="Genomic_DNA"/>
</dbReference>
<dbReference type="RefSeq" id="WP_373871007.1">
    <property type="nucleotide sequence ID" value="NZ_BOSM01000012.1"/>
</dbReference>
<keyword evidence="5" id="KW-1185">Reference proteome</keyword>
<proteinExistence type="predicted"/>
<evidence type="ECO:0000256" key="2">
    <source>
        <dbReference type="ARBA" id="ARBA00022803"/>
    </source>
</evidence>
<keyword evidence="2 3" id="KW-0802">TPR repeat</keyword>
<evidence type="ECO:0008006" key="6">
    <source>
        <dbReference type="Google" id="ProtNLM"/>
    </source>
</evidence>
<dbReference type="PANTHER" id="PTHR45586">
    <property type="entry name" value="TPR REPEAT-CONTAINING PROTEIN PA4667"/>
    <property type="match status" value="1"/>
</dbReference>
<dbReference type="SUPFAM" id="SSF48452">
    <property type="entry name" value="TPR-like"/>
    <property type="match status" value="2"/>
</dbReference>
<dbReference type="SMART" id="SM00028">
    <property type="entry name" value="TPR"/>
    <property type="match status" value="4"/>
</dbReference>
<gene>
    <name evidence="4" type="ORF">J15TS10_47090</name>
</gene>
<reference evidence="4 5" key="1">
    <citation type="submission" date="2021-03" db="EMBL/GenBank/DDBJ databases">
        <title>Antimicrobial resistance genes in bacteria isolated from Japanese honey, and their potential for conferring macrolide and lincosamide resistance in the American foulbrood pathogen Paenibacillus larvae.</title>
        <authorList>
            <person name="Okamoto M."/>
            <person name="Kumagai M."/>
            <person name="Kanamori H."/>
            <person name="Takamatsu D."/>
        </authorList>
    </citation>
    <scope>NUCLEOTIDE SEQUENCE [LARGE SCALE GENOMIC DNA]</scope>
    <source>
        <strain evidence="4 5">J15TS10</strain>
    </source>
</reference>
<accession>A0ABQ4MY87</accession>
<comment type="caution">
    <text evidence="4">The sequence shown here is derived from an EMBL/GenBank/DDBJ whole genome shotgun (WGS) entry which is preliminary data.</text>
</comment>
<dbReference type="InterPro" id="IPR011990">
    <property type="entry name" value="TPR-like_helical_dom_sf"/>
</dbReference>
<evidence type="ECO:0000256" key="1">
    <source>
        <dbReference type="ARBA" id="ARBA00022737"/>
    </source>
</evidence>
<dbReference type="InterPro" id="IPR019734">
    <property type="entry name" value="TPR_rpt"/>
</dbReference>
<evidence type="ECO:0000313" key="5">
    <source>
        <dbReference type="Proteomes" id="UP000681290"/>
    </source>
</evidence>
<dbReference type="Pfam" id="PF14559">
    <property type="entry name" value="TPR_19"/>
    <property type="match status" value="2"/>
</dbReference>
<dbReference type="Proteomes" id="UP000681290">
    <property type="component" value="Unassembled WGS sequence"/>
</dbReference>
<name>A0ABQ4MY87_9BACL</name>
<evidence type="ECO:0000256" key="3">
    <source>
        <dbReference type="PROSITE-ProRule" id="PRU00339"/>
    </source>
</evidence>
<keyword evidence="1" id="KW-0677">Repeat</keyword>
<organism evidence="4 5">
    <name type="scientific">Paenibacillus woosongensis</name>
    <dbReference type="NCBI Taxonomy" id="307580"/>
    <lineage>
        <taxon>Bacteria</taxon>
        <taxon>Bacillati</taxon>
        <taxon>Bacillota</taxon>
        <taxon>Bacilli</taxon>
        <taxon>Bacillales</taxon>
        <taxon>Paenibacillaceae</taxon>
        <taxon>Paenibacillus</taxon>
    </lineage>
</organism>
<dbReference type="PROSITE" id="PS50005">
    <property type="entry name" value="TPR"/>
    <property type="match status" value="1"/>
</dbReference>
<protein>
    <recommendedName>
        <fullName evidence="6">DDE transposase family protein</fullName>
    </recommendedName>
</protein>
<sequence length="579" mass="66187">MKKNRIPMEGMQANVLRLSMDANFFFERAVSSLDRNRYDKALKYFRKAVEYEPGNPVNHCNMAGILSEMGDYEASNAVLSAILRDIDPSLTECYFYMANNYANMEQFEAAEEALITYLQEDEGGQFLAEAEEMLDLLQYELERPAKLKRIKAREGMIEHELARELLEEGKFAQAVKLLEEIVEQHPDFLAARNNLALGYYYLGLFPQAMEAINGVVERDAGNLHGLCNLAIFLQREGHAAELDRLRGLLRAVVPFHQEHLFKLATTMGILGEHEAAYTHFRRLLKDHEVNRDPVLYHYTAAAACNTGRYPAARALWLQLDKLDPGSGIASFYLNRLDDDELQGQYPSISYHYNLPFEEQLKHPEKWENGFPPEIRDNPLIRASFFWALRHGDHRTKLQVIQALGMIADREVEEALLAFLLIPEENVYLKDMAVLVLRSIGVKDPVPVWKDGTTIMVDPSKIGSGLPVWRSEWQAVVDLAIKRIGKSSDLRLQHDIESLWVDFLTRLYPDIPAMAHIEGWAAALDYLTARMHRKALTYEEVAKRYGISASTASRYARRMNQVCKVQDNGKEKAVTFPFVQ</sequence>
<dbReference type="Gene3D" id="1.25.40.10">
    <property type="entry name" value="Tetratricopeptide repeat domain"/>
    <property type="match status" value="2"/>
</dbReference>
<evidence type="ECO:0000313" key="4">
    <source>
        <dbReference type="EMBL" id="GIP60895.1"/>
    </source>
</evidence>
<feature type="repeat" description="TPR" evidence="3">
    <location>
        <begin position="22"/>
        <end position="55"/>
    </location>
</feature>